<gene>
    <name evidence="1" type="ORF">J2W49_003988</name>
</gene>
<evidence type="ECO:0000313" key="1">
    <source>
        <dbReference type="EMBL" id="MDR7152012.1"/>
    </source>
</evidence>
<keyword evidence="2" id="KW-1185">Reference proteome</keyword>
<dbReference type="RefSeq" id="WP_310320336.1">
    <property type="nucleotide sequence ID" value="NZ_JAVDWU010000009.1"/>
</dbReference>
<comment type="caution">
    <text evidence="1">The sequence shown here is derived from an EMBL/GenBank/DDBJ whole genome shotgun (WGS) entry which is preliminary data.</text>
</comment>
<reference evidence="1 2" key="1">
    <citation type="submission" date="2023-07" db="EMBL/GenBank/DDBJ databases">
        <title>Sorghum-associated microbial communities from plants grown in Nebraska, USA.</title>
        <authorList>
            <person name="Schachtman D."/>
        </authorList>
    </citation>
    <scope>NUCLEOTIDE SEQUENCE [LARGE SCALE GENOMIC DNA]</scope>
    <source>
        <strain evidence="1 2">4249</strain>
    </source>
</reference>
<accession>A0ABU1WSX5</accession>
<dbReference type="Proteomes" id="UP001265700">
    <property type="component" value="Unassembled WGS sequence"/>
</dbReference>
<name>A0ABU1WSX5_9BURK</name>
<proteinExistence type="predicted"/>
<protein>
    <submittedName>
        <fullName evidence="1">Uncharacterized protein</fullName>
    </submittedName>
</protein>
<evidence type="ECO:0000313" key="2">
    <source>
        <dbReference type="Proteomes" id="UP001265700"/>
    </source>
</evidence>
<organism evidence="1 2">
    <name type="scientific">Hydrogenophaga palleronii</name>
    <dbReference type="NCBI Taxonomy" id="65655"/>
    <lineage>
        <taxon>Bacteria</taxon>
        <taxon>Pseudomonadati</taxon>
        <taxon>Pseudomonadota</taxon>
        <taxon>Betaproteobacteria</taxon>
        <taxon>Burkholderiales</taxon>
        <taxon>Comamonadaceae</taxon>
        <taxon>Hydrogenophaga</taxon>
    </lineage>
</organism>
<sequence>MSIKIQAQKYKECMKEAKRRIEVVDQLISRKITTGILITDVELMCVQIRKILELIALSSLAANQVEYQKISNSLAKLWNAKEIVKNLEPINPKYYPEPIVLQGWNDDPNHTRTQPVKSGYLTRDELLDIYSRCGGLLHAQNPFGRSKDFVQACKVIPVWLKKIKSLLDKHIVNLVDSETMIMVILNLGFENDVSVGVYWKSSA</sequence>
<dbReference type="EMBL" id="JAVDWU010000009">
    <property type="protein sequence ID" value="MDR7152012.1"/>
    <property type="molecule type" value="Genomic_DNA"/>
</dbReference>